<sequence length="211" mass="24831">MKTKCKKHFFLLFILLLSIHVYAQTDSAKSNIYNIPSKTELYIGKTYRYIVNYYGSDESGDHRVVITSNVHDPFEGIKNEIEWQFFYRIDNKHEISRYLKQALYIYLKPYLKKDVLEHINDDTFLMWLDFDLNGILKCANFAFPADLNISMEAIENLDIALRKGCKLQLTNEHPDGGRVKYIEKYTMGYSLKDDIFPLKKENSLGEMKNIK</sequence>
<evidence type="ECO:0008006" key="4">
    <source>
        <dbReference type="Google" id="ProtNLM"/>
    </source>
</evidence>
<feature type="chain" id="PRO_5020565835" description="DUF5043 domain-containing protein" evidence="1">
    <location>
        <begin position="24"/>
        <end position="211"/>
    </location>
</feature>
<name>A0A4R2M2T3_9BACE</name>
<proteinExistence type="predicted"/>
<keyword evidence="1" id="KW-0732">Signal</keyword>
<gene>
    <name evidence="2" type="ORF">EV202_101267</name>
</gene>
<comment type="caution">
    <text evidence="2">The sequence shown here is derived from an EMBL/GenBank/DDBJ whole genome shotgun (WGS) entry which is preliminary data.</text>
</comment>
<dbReference type="Proteomes" id="UP000295600">
    <property type="component" value="Unassembled WGS sequence"/>
</dbReference>
<reference evidence="2 3" key="1">
    <citation type="submission" date="2019-03" db="EMBL/GenBank/DDBJ databases">
        <title>Genomic Encyclopedia of Type Strains, Phase IV (KMG-IV): sequencing the most valuable type-strain genomes for metagenomic binning, comparative biology and taxonomic classification.</title>
        <authorList>
            <person name="Goeker M."/>
        </authorList>
    </citation>
    <scope>NUCLEOTIDE SEQUENCE [LARGE SCALE GENOMIC DNA]</scope>
    <source>
        <strain evidence="2 3">DSM 23917</strain>
    </source>
</reference>
<organism evidence="2 3">
    <name type="scientific">Prevotella heparinolytica</name>
    <dbReference type="NCBI Taxonomy" id="28113"/>
    <lineage>
        <taxon>Bacteria</taxon>
        <taxon>Pseudomonadati</taxon>
        <taxon>Bacteroidota</taxon>
        <taxon>Bacteroidia</taxon>
        <taxon>Bacteroidales</taxon>
        <taxon>Bacteroidaceae</taxon>
        <taxon>Bacteroides</taxon>
    </lineage>
</organism>
<dbReference type="RefSeq" id="WP_129588753.1">
    <property type="nucleotide sequence ID" value="NZ_CAUSQV010000115.1"/>
</dbReference>
<evidence type="ECO:0000313" key="3">
    <source>
        <dbReference type="Proteomes" id="UP000295600"/>
    </source>
</evidence>
<protein>
    <recommendedName>
        <fullName evidence="4">DUF5043 domain-containing protein</fullName>
    </recommendedName>
</protein>
<dbReference type="EMBL" id="SLXB01000001">
    <property type="protein sequence ID" value="TCO96495.1"/>
    <property type="molecule type" value="Genomic_DNA"/>
</dbReference>
<feature type="signal peptide" evidence="1">
    <location>
        <begin position="1"/>
        <end position="23"/>
    </location>
</feature>
<accession>A0A4R2M2T3</accession>
<dbReference type="AlphaFoldDB" id="A0A4R2M2T3"/>
<evidence type="ECO:0000313" key="2">
    <source>
        <dbReference type="EMBL" id="TCO96495.1"/>
    </source>
</evidence>
<evidence type="ECO:0000256" key="1">
    <source>
        <dbReference type="SAM" id="SignalP"/>
    </source>
</evidence>